<organism evidence="2 3">
    <name type="scientific">Fusarium tricinctum</name>
    <dbReference type="NCBI Taxonomy" id="61284"/>
    <lineage>
        <taxon>Eukaryota</taxon>
        <taxon>Fungi</taxon>
        <taxon>Dikarya</taxon>
        <taxon>Ascomycota</taxon>
        <taxon>Pezizomycotina</taxon>
        <taxon>Sordariomycetes</taxon>
        <taxon>Hypocreomycetidae</taxon>
        <taxon>Hypocreales</taxon>
        <taxon>Nectriaceae</taxon>
        <taxon>Fusarium</taxon>
        <taxon>Fusarium tricinctum species complex</taxon>
    </lineage>
</organism>
<proteinExistence type="predicted"/>
<dbReference type="EMBL" id="JAGPXF010000002">
    <property type="protein sequence ID" value="KAH7257728.1"/>
    <property type="molecule type" value="Genomic_DNA"/>
</dbReference>
<keyword evidence="1" id="KW-0732">Signal</keyword>
<keyword evidence="3" id="KW-1185">Reference proteome</keyword>
<feature type="signal peptide" evidence="1">
    <location>
        <begin position="1"/>
        <end position="19"/>
    </location>
</feature>
<dbReference type="Proteomes" id="UP000813427">
    <property type="component" value="Unassembled WGS sequence"/>
</dbReference>
<protein>
    <recommendedName>
        <fullName evidence="4">Secreted protein</fullName>
    </recommendedName>
</protein>
<evidence type="ECO:0000256" key="1">
    <source>
        <dbReference type="SAM" id="SignalP"/>
    </source>
</evidence>
<dbReference type="AlphaFoldDB" id="A0A8K0S9E3"/>
<feature type="chain" id="PRO_5035479302" description="Secreted protein" evidence="1">
    <location>
        <begin position="20"/>
        <end position="70"/>
    </location>
</feature>
<evidence type="ECO:0000313" key="2">
    <source>
        <dbReference type="EMBL" id="KAH7257728.1"/>
    </source>
</evidence>
<comment type="caution">
    <text evidence="2">The sequence shown here is derived from an EMBL/GenBank/DDBJ whole genome shotgun (WGS) entry which is preliminary data.</text>
</comment>
<reference evidence="2" key="1">
    <citation type="journal article" date="2021" name="Nat. Commun.">
        <title>Genetic determinants of endophytism in the Arabidopsis root mycobiome.</title>
        <authorList>
            <person name="Mesny F."/>
            <person name="Miyauchi S."/>
            <person name="Thiergart T."/>
            <person name="Pickel B."/>
            <person name="Atanasova L."/>
            <person name="Karlsson M."/>
            <person name="Huettel B."/>
            <person name="Barry K.W."/>
            <person name="Haridas S."/>
            <person name="Chen C."/>
            <person name="Bauer D."/>
            <person name="Andreopoulos W."/>
            <person name="Pangilinan J."/>
            <person name="LaButti K."/>
            <person name="Riley R."/>
            <person name="Lipzen A."/>
            <person name="Clum A."/>
            <person name="Drula E."/>
            <person name="Henrissat B."/>
            <person name="Kohler A."/>
            <person name="Grigoriev I.V."/>
            <person name="Martin F.M."/>
            <person name="Hacquard S."/>
        </authorList>
    </citation>
    <scope>NUCLEOTIDE SEQUENCE</scope>
    <source>
        <strain evidence="2">MPI-SDFR-AT-0068</strain>
    </source>
</reference>
<evidence type="ECO:0000313" key="3">
    <source>
        <dbReference type="Proteomes" id="UP000813427"/>
    </source>
</evidence>
<accession>A0A8K0S9E3</accession>
<evidence type="ECO:0008006" key="4">
    <source>
        <dbReference type="Google" id="ProtNLM"/>
    </source>
</evidence>
<sequence>MRHVHHVILNIHLVPSCFAAFSLRTATCRPYHTLPTADDVFSSLISLVSFHLCCSTFYRRLVPNLCLFFS</sequence>
<name>A0A8K0S9E3_9HYPO</name>
<gene>
    <name evidence="2" type="ORF">BKA59DRAFT_470990</name>
</gene>